<dbReference type="Proteomes" id="UP000095009">
    <property type="component" value="Unassembled WGS sequence"/>
</dbReference>
<evidence type="ECO:0000256" key="1">
    <source>
        <dbReference type="SAM" id="MobiDB-lite"/>
    </source>
</evidence>
<feature type="compositionally biased region" description="Basic and acidic residues" evidence="1">
    <location>
        <begin position="561"/>
        <end position="576"/>
    </location>
</feature>
<evidence type="ECO:0000313" key="2">
    <source>
        <dbReference type="EMBL" id="ODQ66360.1"/>
    </source>
</evidence>
<dbReference type="EMBL" id="KV454408">
    <property type="protein sequence ID" value="ODQ66360.1"/>
    <property type="molecule type" value="Genomic_DNA"/>
</dbReference>
<feature type="region of interest" description="Disordered" evidence="1">
    <location>
        <begin position="223"/>
        <end position="242"/>
    </location>
</feature>
<sequence>MEVLANAVERVNIHAKNDITPPVIDKKSTVAKNTQAKMEPELIEKSKETLPENATVESANIVKKASVKKKTLVKKKAEKVNDVLEETTHASIPTLSSFTEVSPVNIENGKESNTKTAITALTLSDTAISPHKDSMVAENLKHVPLEQVHSSRLTAQNPSTSDDMNIETEETVITSPVNKTPTIQTEKQHLKSKIVEKIPEAKKDTTKINKDVPIVVGSEKPFPFSSTTAMDGPSKLLSRSERAAQRVISRDLLSSQENTKSSQMDIDDYMKIGSSNINKDMTETPFLSQKAITDEGFPTLSQLADKVVSKDHRPTSAPTTSSRLNPIQNNIITPISSFINNSDTDSSSSSDDSSSDDGSDYDSDVSEPSKKPRVVNAPNGMLNSKNRRLSNTMNVSPGFVRRQSVSRANAAKPVTISTIAEVNYVTGEASQELSASQVIDTRPHHPAPFTESISMPIRPVTTNKAPTDSPFRSFGLSSLSALAMRGIPEVHEKLNSGSSSASVSSLGNGNKNPLSSRQSSVGVSNKNGAITSGSDDETDDESDDSDSESDSSDSNSDDSDVEKPVVGKRAGKDLLKQKRKKKGNAGFKGLLKDAAGVFMKG</sequence>
<organism evidence="2 3">
    <name type="scientific">Nadsonia fulvescens var. elongata DSM 6958</name>
    <dbReference type="NCBI Taxonomy" id="857566"/>
    <lineage>
        <taxon>Eukaryota</taxon>
        <taxon>Fungi</taxon>
        <taxon>Dikarya</taxon>
        <taxon>Ascomycota</taxon>
        <taxon>Saccharomycotina</taxon>
        <taxon>Dipodascomycetes</taxon>
        <taxon>Dipodascales</taxon>
        <taxon>Dipodascales incertae sedis</taxon>
        <taxon>Nadsonia</taxon>
    </lineage>
</organism>
<name>A0A1E3PM30_9ASCO</name>
<feature type="compositionally biased region" description="Polar residues" evidence="1">
    <location>
        <begin position="316"/>
        <end position="341"/>
    </location>
</feature>
<feature type="region of interest" description="Disordered" evidence="1">
    <location>
        <begin position="306"/>
        <end position="392"/>
    </location>
</feature>
<feature type="compositionally biased region" description="Polar residues" evidence="1">
    <location>
        <begin position="511"/>
        <end position="531"/>
    </location>
</feature>
<feature type="compositionally biased region" description="Acidic residues" evidence="1">
    <location>
        <begin position="353"/>
        <end position="365"/>
    </location>
</feature>
<evidence type="ECO:0000313" key="3">
    <source>
        <dbReference type="Proteomes" id="UP000095009"/>
    </source>
</evidence>
<proteinExistence type="predicted"/>
<gene>
    <name evidence="2" type="ORF">NADFUDRAFT_69562</name>
</gene>
<feature type="compositionally biased region" description="Low complexity" evidence="1">
    <location>
        <begin position="495"/>
        <end position="510"/>
    </location>
</feature>
<keyword evidence="3" id="KW-1185">Reference proteome</keyword>
<reference evidence="2 3" key="1">
    <citation type="journal article" date="2016" name="Proc. Natl. Acad. Sci. U.S.A.">
        <title>Comparative genomics of biotechnologically important yeasts.</title>
        <authorList>
            <person name="Riley R."/>
            <person name="Haridas S."/>
            <person name="Wolfe K.H."/>
            <person name="Lopes M.R."/>
            <person name="Hittinger C.T."/>
            <person name="Goeker M."/>
            <person name="Salamov A.A."/>
            <person name="Wisecaver J.H."/>
            <person name="Long T.M."/>
            <person name="Calvey C.H."/>
            <person name="Aerts A.L."/>
            <person name="Barry K.W."/>
            <person name="Choi C."/>
            <person name="Clum A."/>
            <person name="Coughlan A.Y."/>
            <person name="Deshpande S."/>
            <person name="Douglass A.P."/>
            <person name="Hanson S.J."/>
            <person name="Klenk H.-P."/>
            <person name="LaButti K.M."/>
            <person name="Lapidus A."/>
            <person name="Lindquist E.A."/>
            <person name="Lipzen A.M."/>
            <person name="Meier-Kolthoff J.P."/>
            <person name="Ohm R.A."/>
            <person name="Otillar R.P."/>
            <person name="Pangilinan J.L."/>
            <person name="Peng Y."/>
            <person name="Rokas A."/>
            <person name="Rosa C.A."/>
            <person name="Scheuner C."/>
            <person name="Sibirny A.A."/>
            <person name="Slot J.C."/>
            <person name="Stielow J.B."/>
            <person name="Sun H."/>
            <person name="Kurtzman C.P."/>
            <person name="Blackwell M."/>
            <person name="Grigoriev I.V."/>
            <person name="Jeffries T.W."/>
        </authorList>
    </citation>
    <scope>NUCLEOTIDE SEQUENCE [LARGE SCALE GENOMIC DNA]</scope>
    <source>
        <strain evidence="2 3">DSM 6958</strain>
    </source>
</reference>
<feature type="compositionally biased region" description="Acidic residues" evidence="1">
    <location>
        <begin position="534"/>
        <end position="560"/>
    </location>
</feature>
<accession>A0A1E3PM30</accession>
<feature type="compositionally biased region" description="Polar residues" evidence="1">
    <location>
        <begin position="381"/>
        <end position="392"/>
    </location>
</feature>
<protein>
    <submittedName>
        <fullName evidence="2">Uncharacterized protein</fullName>
    </submittedName>
</protein>
<feature type="region of interest" description="Disordered" evidence="1">
    <location>
        <begin position="493"/>
        <end position="592"/>
    </location>
</feature>
<dbReference type="STRING" id="857566.A0A1E3PM30"/>
<feature type="compositionally biased region" description="Low complexity" evidence="1">
    <location>
        <begin position="342"/>
        <end position="352"/>
    </location>
</feature>
<dbReference type="AlphaFoldDB" id="A0A1E3PM30"/>